<dbReference type="KEGG" id="nneo:PQG83_01575"/>
<dbReference type="Pfam" id="PF02810">
    <property type="entry name" value="SEC-C"/>
    <property type="match status" value="2"/>
</dbReference>
<dbReference type="NCBIfam" id="NF002449">
    <property type="entry name" value="PRK01617.1"/>
    <property type="match status" value="1"/>
</dbReference>
<protein>
    <submittedName>
        <fullName evidence="2">YchJ family protein</fullName>
    </submittedName>
</protein>
<dbReference type="RefSeq" id="WP_312745997.1">
    <property type="nucleotide sequence ID" value="NZ_CP116968.1"/>
</dbReference>
<organism evidence="2 3">
    <name type="scientific">Candidatus Nitrospira neomarina</name>
    <dbReference type="NCBI Taxonomy" id="3020899"/>
    <lineage>
        <taxon>Bacteria</taxon>
        <taxon>Pseudomonadati</taxon>
        <taxon>Nitrospirota</taxon>
        <taxon>Nitrospiria</taxon>
        <taxon>Nitrospirales</taxon>
        <taxon>Nitrospiraceae</taxon>
        <taxon>Nitrospira</taxon>
    </lineage>
</organism>
<dbReference type="InterPro" id="IPR048469">
    <property type="entry name" value="YchJ-like_M"/>
</dbReference>
<dbReference type="EMBL" id="CP116968">
    <property type="protein sequence ID" value="WNM62461.1"/>
    <property type="molecule type" value="Genomic_DNA"/>
</dbReference>
<gene>
    <name evidence="2" type="ORF">PQG83_01575</name>
</gene>
<reference evidence="2 3" key="1">
    <citation type="submission" date="2023-01" db="EMBL/GenBank/DDBJ databases">
        <title>Cultivation and genomic characterization of new, ubiquitous marine nitrite-oxidizing bacteria from the Nitrospirales.</title>
        <authorList>
            <person name="Mueller A.J."/>
            <person name="Daebeler A."/>
            <person name="Herbold C.W."/>
            <person name="Kirkegaard R.H."/>
            <person name="Daims H."/>
        </authorList>
    </citation>
    <scope>NUCLEOTIDE SEQUENCE [LARGE SCALE GENOMIC DNA]</scope>
    <source>
        <strain evidence="2 3">DK</strain>
    </source>
</reference>
<dbReference type="PANTHER" id="PTHR33747:SF1">
    <property type="entry name" value="ADENYLATE CYCLASE-ASSOCIATED CAP C-TERMINAL DOMAIN-CONTAINING PROTEIN"/>
    <property type="match status" value="1"/>
</dbReference>
<dbReference type="SUPFAM" id="SSF103642">
    <property type="entry name" value="Sec-C motif"/>
    <property type="match status" value="1"/>
</dbReference>
<dbReference type="Pfam" id="PF17775">
    <property type="entry name" value="YchJ_M-like"/>
    <property type="match status" value="1"/>
</dbReference>
<dbReference type="SUPFAM" id="SSF54427">
    <property type="entry name" value="NTF2-like"/>
    <property type="match status" value="1"/>
</dbReference>
<sequence length="162" mass="18221">MQCPCQSGKTFNQCCEPIITGPKQAETAEQLMRARYSAYTQVQMDFIEKTHDPKTKHDIDLEANRKWAETTKWTGLEILSTKQGGIEDEAGLVEFKATFETEEGPQIHHELSEFRKHKGSWYFTDGKSPGVQTVVRSEAKIGRNDPCPCGSGKKYKKCCGNA</sequence>
<evidence type="ECO:0000313" key="2">
    <source>
        <dbReference type="EMBL" id="WNM62461.1"/>
    </source>
</evidence>
<name>A0AA96K0W0_9BACT</name>
<evidence type="ECO:0000259" key="1">
    <source>
        <dbReference type="Pfam" id="PF17775"/>
    </source>
</evidence>
<dbReference type="Proteomes" id="UP001302494">
    <property type="component" value="Chromosome"/>
</dbReference>
<dbReference type="Gene3D" id="3.10.450.50">
    <property type="match status" value="1"/>
</dbReference>
<dbReference type="PANTHER" id="PTHR33747">
    <property type="entry name" value="UPF0225 PROTEIN SCO1677"/>
    <property type="match status" value="1"/>
</dbReference>
<accession>A0AA96K0W0</accession>
<feature type="domain" description="YchJ-like middle NTF2-like" evidence="1">
    <location>
        <begin position="27"/>
        <end position="126"/>
    </location>
</feature>
<dbReference type="InterPro" id="IPR004027">
    <property type="entry name" value="SEC_C_motif"/>
</dbReference>
<dbReference type="AlphaFoldDB" id="A0AA96K0W0"/>
<dbReference type="NCBIfam" id="NF002486">
    <property type="entry name" value="PRK01752.1"/>
    <property type="match status" value="1"/>
</dbReference>
<keyword evidence="3" id="KW-1185">Reference proteome</keyword>
<evidence type="ECO:0000313" key="3">
    <source>
        <dbReference type="Proteomes" id="UP001302494"/>
    </source>
</evidence>
<dbReference type="InterPro" id="IPR032710">
    <property type="entry name" value="NTF2-like_dom_sf"/>
</dbReference>
<proteinExistence type="predicted"/>